<proteinExistence type="predicted"/>
<dbReference type="Gene3D" id="3.40.50.1820">
    <property type="entry name" value="alpha/beta hydrolase"/>
    <property type="match status" value="1"/>
</dbReference>
<keyword evidence="5" id="KW-1185">Reference proteome</keyword>
<dbReference type="RefSeq" id="WP_317491631.1">
    <property type="nucleotide sequence ID" value="NZ_CP136051.1"/>
</dbReference>
<evidence type="ECO:0000256" key="2">
    <source>
        <dbReference type="SAM" id="Phobius"/>
    </source>
</evidence>
<evidence type="ECO:0000259" key="3">
    <source>
        <dbReference type="Pfam" id="PF12697"/>
    </source>
</evidence>
<dbReference type="SUPFAM" id="SSF53474">
    <property type="entry name" value="alpha/beta-Hydrolases"/>
    <property type="match status" value="1"/>
</dbReference>
<keyword evidence="2" id="KW-0812">Transmembrane</keyword>
<feature type="domain" description="AB hydrolase-1" evidence="3">
    <location>
        <begin position="83"/>
        <end position="300"/>
    </location>
</feature>
<sequence length="332" mass="36561">MRKRILVIVSAIIAGGLIIYLSGPKPARPKLQHMVVDLPSGLTSLEQQIKLSESAVVGIKPGCEATIVWADSLSKSPTEYAFLYLHGGTSSHEEADPIHKEIAARYDANLYLARLAGHGVDLGPATLASETADDFVYSAEYALTVAKQLGKKVIVMGTSFGGALSIWLASQHPELKAVVLFSPCVKTVDERMEMFTKPWGLELIKKVSGADSFEVPQPYEGYGLYNSTKCNLAFLAQFQNFMTYAMTPETFDRVKSPVWMGYWYKNDTIQDDVASVTAMLQMFQQLPSETKQKVPFPDAGNHGIVAPRLAKDVASVKREAIRFLDKVLHDEL</sequence>
<evidence type="ECO:0000313" key="4">
    <source>
        <dbReference type="EMBL" id="WOK09004.1"/>
    </source>
</evidence>
<dbReference type="InterPro" id="IPR050266">
    <property type="entry name" value="AB_hydrolase_sf"/>
</dbReference>
<gene>
    <name evidence="4" type="ORF">RT717_10195</name>
</gene>
<feature type="transmembrane region" description="Helical" evidence="2">
    <location>
        <begin position="5"/>
        <end position="23"/>
    </location>
</feature>
<name>A0ABZ0IVJ6_9BACT</name>
<dbReference type="Proteomes" id="UP001302349">
    <property type="component" value="Chromosome"/>
</dbReference>
<keyword evidence="2" id="KW-1133">Transmembrane helix</keyword>
<dbReference type="InterPro" id="IPR029058">
    <property type="entry name" value="AB_hydrolase_fold"/>
</dbReference>
<organism evidence="4 5">
    <name type="scientific">Imperialibacter roseus</name>
    <dbReference type="NCBI Taxonomy" id="1324217"/>
    <lineage>
        <taxon>Bacteria</taxon>
        <taxon>Pseudomonadati</taxon>
        <taxon>Bacteroidota</taxon>
        <taxon>Cytophagia</taxon>
        <taxon>Cytophagales</taxon>
        <taxon>Flammeovirgaceae</taxon>
        <taxon>Imperialibacter</taxon>
    </lineage>
</organism>
<keyword evidence="1 4" id="KW-0378">Hydrolase</keyword>
<keyword evidence="2" id="KW-0472">Membrane</keyword>
<dbReference type="GO" id="GO:0016787">
    <property type="term" value="F:hydrolase activity"/>
    <property type="evidence" value="ECO:0007669"/>
    <property type="project" value="UniProtKB-KW"/>
</dbReference>
<reference evidence="4 5" key="1">
    <citation type="journal article" date="2023" name="Microbiol. Resour. Announc.">
        <title>Complete Genome Sequence of Imperialibacter roseus strain P4T.</title>
        <authorList>
            <person name="Tizabi D.R."/>
            <person name="Bachvaroff T."/>
            <person name="Hill R.T."/>
        </authorList>
    </citation>
    <scope>NUCLEOTIDE SEQUENCE [LARGE SCALE GENOMIC DNA]</scope>
    <source>
        <strain evidence="4 5">P4T</strain>
    </source>
</reference>
<protein>
    <submittedName>
        <fullName evidence="4">Alpha/beta hydrolase</fullName>
    </submittedName>
</protein>
<dbReference type="PANTHER" id="PTHR43798:SF31">
    <property type="entry name" value="AB HYDROLASE SUPERFAMILY PROTEIN YCLE"/>
    <property type="match status" value="1"/>
</dbReference>
<dbReference type="Pfam" id="PF12697">
    <property type="entry name" value="Abhydrolase_6"/>
    <property type="match status" value="1"/>
</dbReference>
<accession>A0ABZ0IVJ6</accession>
<dbReference type="PANTHER" id="PTHR43798">
    <property type="entry name" value="MONOACYLGLYCEROL LIPASE"/>
    <property type="match status" value="1"/>
</dbReference>
<dbReference type="EMBL" id="CP136051">
    <property type="protein sequence ID" value="WOK09004.1"/>
    <property type="molecule type" value="Genomic_DNA"/>
</dbReference>
<dbReference type="InterPro" id="IPR000073">
    <property type="entry name" value="AB_hydrolase_1"/>
</dbReference>
<evidence type="ECO:0000256" key="1">
    <source>
        <dbReference type="ARBA" id="ARBA00022801"/>
    </source>
</evidence>
<evidence type="ECO:0000313" key="5">
    <source>
        <dbReference type="Proteomes" id="UP001302349"/>
    </source>
</evidence>